<reference evidence="2 3" key="1">
    <citation type="submission" date="2019-06" db="EMBL/GenBank/DDBJ databases">
        <title>Draft genome sequence of Methanolobus vulcani B1d.</title>
        <authorList>
            <person name="Creighbaum A.J."/>
            <person name="Ticak T."/>
            <person name="Hariraju D."/>
            <person name="Arivett B.A."/>
            <person name="Ferguson D.J.Jr."/>
        </authorList>
    </citation>
    <scope>NUCLEOTIDE SEQUENCE [LARGE SCALE GENOMIC DNA]</scope>
    <source>
        <strain evidence="2 3">B1d</strain>
    </source>
</reference>
<keyword evidence="3" id="KW-1185">Reference proteome</keyword>
<dbReference type="AlphaFoldDB" id="A0A7Z8KPB3"/>
<evidence type="ECO:0000313" key="3">
    <source>
        <dbReference type="Proteomes" id="UP000319335"/>
    </source>
</evidence>
<protein>
    <submittedName>
        <fullName evidence="2">Uncharacterized protein</fullName>
    </submittedName>
</protein>
<dbReference type="EMBL" id="VIAQ01000012">
    <property type="protein sequence ID" value="TQD26284.1"/>
    <property type="molecule type" value="Genomic_DNA"/>
</dbReference>
<keyword evidence="1" id="KW-1133">Transmembrane helix</keyword>
<name>A0A7Z8KPB3_9EURY</name>
<keyword evidence="1" id="KW-0472">Membrane</keyword>
<organism evidence="2 3">
    <name type="scientific">Methanolobus vulcani</name>
    <dbReference type="NCBI Taxonomy" id="38026"/>
    <lineage>
        <taxon>Archaea</taxon>
        <taxon>Methanobacteriati</taxon>
        <taxon>Methanobacteriota</taxon>
        <taxon>Stenosarchaea group</taxon>
        <taxon>Methanomicrobia</taxon>
        <taxon>Methanosarcinales</taxon>
        <taxon>Methanosarcinaceae</taxon>
        <taxon>Methanolobus</taxon>
    </lineage>
</organism>
<dbReference type="OrthoDB" id="125616at2157"/>
<keyword evidence="1" id="KW-0812">Transmembrane</keyword>
<proteinExistence type="predicted"/>
<accession>A0A7Z8KPB3</accession>
<evidence type="ECO:0000313" key="2">
    <source>
        <dbReference type="EMBL" id="TQD26284.1"/>
    </source>
</evidence>
<gene>
    <name evidence="2" type="ORF">FKV42_05910</name>
</gene>
<sequence>MKKQKEVCIHHLITDDSAWADLLLSKTALILATVTILMAVYSLAGSSSDLVRKDELEIITVDIASNIDSMGAAHSDSSISYLELNPERYEQQLTLKSDLNISISGEYVFCTLKENGHDISAARQLSYRTLTLNPQELRNILTGTFGADGNISQPIISVFPYADVTEFLAGMGTDELYVNMSKEIHIQRTTIFVTDGSEVNGLEYVLVYQ</sequence>
<feature type="transmembrane region" description="Helical" evidence="1">
    <location>
        <begin position="23"/>
        <end position="44"/>
    </location>
</feature>
<dbReference type="RefSeq" id="WP_154809319.1">
    <property type="nucleotide sequence ID" value="NZ_VIAQ01000012.1"/>
</dbReference>
<evidence type="ECO:0000256" key="1">
    <source>
        <dbReference type="SAM" id="Phobius"/>
    </source>
</evidence>
<dbReference type="Proteomes" id="UP000319335">
    <property type="component" value="Unassembled WGS sequence"/>
</dbReference>
<comment type="caution">
    <text evidence="2">The sequence shown here is derived from an EMBL/GenBank/DDBJ whole genome shotgun (WGS) entry which is preliminary data.</text>
</comment>